<dbReference type="CDD" id="cd05009">
    <property type="entry name" value="SIS_GlmS_GlmD_2"/>
    <property type="match status" value="1"/>
</dbReference>
<organism evidence="11 12">
    <name type="scientific">Candidatus Litorirhabdus singularis</name>
    <dbReference type="NCBI Taxonomy" id="2518993"/>
    <lineage>
        <taxon>Bacteria</taxon>
        <taxon>Pseudomonadati</taxon>
        <taxon>Pseudomonadota</taxon>
        <taxon>Gammaproteobacteria</taxon>
        <taxon>Cellvibrionales</taxon>
        <taxon>Halieaceae</taxon>
        <taxon>Candidatus Litorirhabdus</taxon>
    </lineage>
</organism>
<reference evidence="11" key="1">
    <citation type="submission" date="2019-02" db="EMBL/GenBank/DDBJ databases">
        <authorList>
            <person name="Li S.-H."/>
        </authorList>
    </citation>
    <scope>NUCLEOTIDE SEQUENCE</scope>
    <source>
        <strain evidence="11">IMCC14734</strain>
    </source>
</reference>
<gene>
    <name evidence="8 11" type="primary">glmS</name>
    <name evidence="11" type="ORF">EYC98_10455</name>
</gene>
<dbReference type="Gene3D" id="3.40.50.10490">
    <property type="entry name" value="Glucose-6-phosphate isomerase like protein, domain 1"/>
    <property type="match status" value="2"/>
</dbReference>
<dbReference type="EMBL" id="SHNN01000002">
    <property type="protein sequence ID" value="MCX2981284.1"/>
    <property type="molecule type" value="Genomic_DNA"/>
</dbReference>
<evidence type="ECO:0000313" key="12">
    <source>
        <dbReference type="Proteomes" id="UP001143362"/>
    </source>
</evidence>
<dbReference type="InterPro" id="IPR029055">
    <property type="entry name" value="Ntn_hydrolases_N"/>
</dbReference>
<feature type="domain" description="SIS" evidence="10">
    <location>
        <begin position="295"/>
        <end position="435"/>
    </location>
</feature>
<dbReference type="InterPro" id="IPR046348">
    <property type="entry name" value="SIS_dom_sf"/>
</dbReference>
<evidence type="ECO:0000259" key="9">
    <source>
        <dbReference type="PROSITE" id="PS51278"/>
    </source>
</evidence>
<dbReference type="Gene3D" id="3.60.20.10">
    <property type="entry name" value="Glutamine Phosphoribosylpyrophosphate, subunit 1, domain 1"/>
    <property type="match status" value="1"/>
</dbReference>
<keyword evidence="5 8" id="KW-0808">Transferase</keyword>
<dbReference type="Pfam" id="PF13522">
    <property type="entry name" value="GATase_6"/>
    <property type="match status" value="1"/>
</dbReference>
<feature type="domain" description="SIS" evidence="10">
    <location>
        <begin position="466"/>
        <end position="607"/>
    </location>
</feature>
<dbReference type="HAMAP" id="MF_00164">
    <property type="entry name" value="GlmS"/>
    <property type="match status" value="1"/>
</dbReference>
<dbReference type="SUPFAM" id="SSF56235">
    <property type="entry name" value="N-terminal nucleophile aminohydrolases (Ntn hydrolases)"/>
    <property type="match status" value="1"/>
</dbReference>
<evidence type="ECO:0000256" key="4">
    <source>
        <dbReference type="ARBA" id="ARBA00022576"/>
    </source>
</evidence>
<evidence type="ECO:0000256" key="6">
    <source>
        <dbReference type="ARBA" id="ARBA00022737"/>
    </source>
</evidence>
<keyword evidence="12" id="KW-1185">Reference proteome</keyword>
<comment type="function">
    <text evidence="8">Catalyzes the first step in hexosamine metabolism, converting fructose-6P into glucosamine-6P using glutamine as a nitrogen source.</text>
</comment>
<keyword evidence="7" id="KW-0315">Glutamine amidotransferase</keyword>
<dbReference type="RefSeq" id="WP_279245287.1">
    <property type="nucleotide sequence ID" value="NZ_SHNN01000002.1"/>
</dbReference>
<keyword evidence="4 8" id="KW-0032">Aminotransferase</keyword>
<dbReference type="InterPro" id="IPR005855">
    <property type="entry name" value="GFAT"/>
</dbReference>
<keyword evidence="8" id="KW-0963">Cytoplasm</keyword>
<dbReference type="PANTHER" id="PTHR10937">
    <property type="entry name" value="GLUCOSAMINE--FRUCTOSE-6-PHOSPHATE AMINOTRANSFERASE, ISOMERIZING"/>
    <property type="match status" value="1"/>
</dbReference>
<dbReference type="InterPro" id="IPR017932">
    <property type="entry name" value="GATase_2_dom"/>
</dbReference>
<feature type="active site" description="Nucleophile; for GATase activity" evidence="8">
    <location>
        <position position="2"/>
    </location>
</feature>
<evidence type="ECO:0000256" key="3">
    <source>
        <dbReference type="ARBA" id="ARBA00016090"/>
    </source>
</evidence>
<evidence type="ECO:0000313" key="11">
    <source>
        <dbReference type="EMBL" id="MCX2981284.1"/>
    </source>
</evidence>
<dbReference type="Proteomes" id="UP001143362">
    <property type="component" value="Unassembled WGS sequence"/>
</dbReference>
<feature type="domain" description="Glutamine amidotransferase type-2" evidence="9">
    <location>
        <begin position="2"/>
        <end position="226"/>
    </location>
</feature>
<evidence type="ECO:0000256" key="8">
    <source>
        <dbReference type="HAMAP-Rule" id="MF_00164"/>
    </source>
</evidence>
<dbReference type="PROSITE" id="PS51278">
    <property type="entry name" value="GATASE_TYPE_2"/>
    <property type="match status" value="1"/>
</dbReference>
<evidence type="ECO:0000256" key="1">
    <source>
        <dbReference type="ARBA" id="ARBA00001031"/>
    </source>
</evidence>
<proteinExistence type="inferred from homology"/>
<dbReference type="NCBIfam" id="TIGR01135">
    <property type="entry name" value="glmS"/>
    <property type="match status" value="1"/>
</dbReference>
<sequence>MCGIIGYAGNKNAANVVISGLKRLEYRGYDSAGIAQVSATAGQPLLLVKAAGKVAELEGQLGKQLDNPTDQQASGLAIGHTRWATHGEPTTENAHPHLSQDGNFAIAHNGIIENYLTLRSKLTQKGYEFISETDSEVIAHLIQDVYEGDLQAAVMTTLGQLEGTYGLIVVSSLHPDTLIAARNGSPVVIGIGQGETLIASDISALISHTKRVVYLDDGDVVTVSKDSFDITSLKNVPVSRDATEIDWNVEEIEKGGFDHFMLKEIYEQPTALTNSLRGRLDLKGATAKLSGMQLGPSDLAHIDRITIAACGTSMYAGMVGKYLFEDFASIPTDVVQAAEFRDRNPIMQRDSMMLAISQSGETADTLAAVREGVRKGATILGLCNVVGSTIARETGRGVYLHAGPEISVASTKAFTCQVAVLAMMSVLLGRTHRMSAESANRVISELTRLPELAQAVIDQEDKIAKIAEKYAHIEHAFFIGRGYLFPAVMEGALKLKEISYVHAEGYHAAELKHGPIALLTKDIPVIVAVPESSGKAKTIANMQECRARKAPVLAIATAGDTDIHAHSDDIIEIPRCEEFVAPIPVVIAEQLFAYHMARLRGCEIDQPRNLAKSVTVE</sequence>
<comment type="caution">
    <text evidence="11">The sequence shown here is derived from an EMBL/GenBank/DDBJ whole genome shotgun (WGS) entry which is preliminary data.</text>
</comment>
<dbReference type="Pfam" id="PF01380">
    <property type="entry name" value="SIS"/>
    <property type="match status" value="2"/>
</dbReference>
<feature type="active site" description="For Fru-6P isomerization activity" evidence="8">
    <location>
        <position position="612"/>
    </location>
</feature>
<dbReference type="InterPro" id="IPR035466">
    <property type="entry name" value="GlmS/AgaS_SIS"/>
</dbReference>
<dbReference type="CDD" id="cd05008">
    <property type="entry name" value="SIS_GlmS_GlmD_1"/>
    <property type="match status" value="1"/>
</dbReference>
<keyword evidence="6" id="KW-0677">Repeat</keyword>
<feature type="initiator methionine" description="Removed" evidence="8">
    <location>
        <position position="1"/>
    </location>
</feature>
<dbReference type="InterPro" id="IPR047084">
    <property type="entry name" value="GFAT_N"/>
</dbReference>
<name>A0ABT3TIQ2_9GAMM</name>
<dbReference type="CDD" id="cd00714">
    <property type="entry name" value="GFAT"/>
    <property type="match status" value="1"/>
</dbReference>
<evidence type="ECO:0000256" key="2">
    <source>
        <dbReference type="ARBA" id="ARBA00012916"/>
    </source>
</evidence>
<protein>
    <recommendedName>
        <fullName evidence="3 8">Glutamine--fructose-6-phosphate aminotransferase [isomerizing]</fullName>
        <ecNumber evidence="2 8">2.6.1.16</ecNumber>
    </recommendedName>
    <alternativeName>
        <fullName evidence="8">D-fructose-6-phosphate amidotransferase</fullName>
    </alternativeName>
    <alternativeName>
        <fullName evidence="8">GFAT</fullName>
    </alternativeName>
    <alternativeName>
        <fullName evidence="8">Glucosamine-6-phosphate synthase</fullName>
    </alternativeName>
    <alternativeName>
        <fullName evidence="8">Hexosephosphate aminotransferase</fullName>
    </alternativeName>
    <alternativeName>
        <fullName evidence="8">L-glutamine--D-fructose-6-phosphate amidotransferase</fullName>
    </alternativeName>
</protein>
<evidence type="ECO:0000259" key="10">
    <source>
        <dbReference type="PROSITE" id="PS51464"/>
    </source>
</evidence>
<dbReference type="EC" id="2.6.1.16" evidence="2 8"/>
<evidence type="ECO:0000256" key="5">
    <source>
        <dbReference type="ARBA" id="ARBA00022679"/>
    </source>
</evidence>
<dbReference type="SUPFAM" id="SSF53697">
    <property type="entry name" value="SIS domain"/>
    <property type="match status" value="1"/>
</dbReference>
<dbReference type="InterPro" id="IPR001347">
    <property type="entry name" value="SIS_dom"/>
</dbReference>
<comment type="catalytic activity">
    <reaction evidence="1 8">
        <text>D-fructose 6-phosphate + L-glutamine = D-glucosamine 6-phosphate + L-glutamate</text>
        <dbReference type="Rhea" id="RHEA:13237"/>
        <dbReference type="ChEBI" id="CHEBI:29985"/>
        <dbReference type="ChEBI" id="CHEBI:58359"/>
        <dbReference type="ChEBI" id="CHEBI:58725"/>
        <dbReference type="ChEBI" id="CHEBI:61527"/>
        <dbReference type="EC" id="2.6.1.16"/>
    </reaction>
</comment>
<dbReference type="GO" id="GO:0004360">
    <property type="term" value="F:glutamine-fructose-6-phosphate transaminase (isomerizing) activity"/>
    <property type="evidence" value="ECO:0007669"/>
    <property type="project" value="UniProtKB-EC"/>
</dbReference>
<evidence type="ECO:0000256" key="7">
    <source>
        <dbReference type="ARBA" id="ARBA00022962"/>
    </source>
</evidence>
<dbReference type="InterPro" id="IPR035490">
    <property type="entry name" value="GlmS/FrlB_SIS"/>
</dbReference>
<dbReference type="NCBIfam" id="NF001484">
    <property type="entry name" value="PRK00331.1"/>
    <property type="match status" value="1"/>
</dbReference>
<comment type="subcellular location">
    <subcellularLocation>
        <location evidence="8">Cytoplasm</location>
    </subcellularLocation>
</comment>
<comment type="subunit">
    <text evidence="8">Homodimer.</text>
</comment>
<accession>A0ABT3TIQ2</accession>
<dbReference type="PROSITE" id="PS51464">
    <property type="entry name" value="SIS"/>
    <property type="match status" value="2"/>
</dbReference>
<dbReference type="PANTHER" id="PTHR10937:SF0">
    <property type="entry name" value="GLUTAMINE--FRUCTOSE-6-PHOSPHATE TRANSAMINASE (ISOMERIZING)"/>
    <property type="match status" value="1"/>
</dbReference>